<protein>
    <submittedName>
        <fullName evidence="1">Uncharacterized protein</fullName>
    </submittedName>
</protein>
<evidence type="ECO:0000313" key="2">
    <source>
        <dbReference type="Proteomes" id="UP000233469"/>
    </source>
</evidence>
<reference evidence="1 2" key="2">
    <citation type="submission" date="2017-10" db="EMBL/GenBank/DDBJ databases">
        <title>Extensive intraspecific genome diversity in a model arbuscular mycorrhizal fungus.</title>
        <authorList>
            <person name="Chen E.C.H."/>
            <person name="Morin E."/>
            <person name="Baudet D."/>
            <person name="Noel J."/>
            <person name="Ndikumana S."/>
            <person name="Charron P."/>
            <person name="St-Onge C."/>
            <person name="Giorgi J."/>
            <person name="Grigoriev I.V."/>
            <person name="Roux C."/>
            <person name="Martin F.M."/>
            <person name="Corradi N."/>
        </authorList>
    </citation>
    <scope>NUCLEOTIDE SEQUENCE [LARGE SCALE GENOMIC DNA]</scope>
    <source>
        <strain evidence="1 2">C2</strain>
    </source>
</reference>
<dbReference type="EMBL" id="LLXL01000360">
    <property type="protein sequence ID" value="PKK73589.1"/>
    <property type="molecule type" value="Genomic_DNA"/>
</dbReference>
<organism evidence="1 2">
    <name type="scientific">Rhizophagus irregularis</name>
    <dbReference type="NCBI Taxonomy" id="588596"/>
    <lineage>
        <taxon>Eukaryota</taxon>
        <taxon>Fungi</taxon>
        <taxon>Fungi incertae sedis</taxon>
        <taxon>Mucoromycota</taxon>
        <taxon>Glomeromycotina</taxon>
        <taxon>Glomeromycetes</taxon>
        <taxon>Glomerales</taxon>
        <taxon>Glomeraceae</taxon>
        <taxon>Rhizophagus</taxon>
    </lineage>
</organism>
<dbReference type="Proteomes" id="UP000233469">
    <property type="component" value="Unassembled WGS sequence"/>
</dbReference>
<dbReference type="VEuPathDB" id="FungiDB:RhiirA1_451595"/>
<dbReference type="VEuPathDB" id="FungiDB:RhiirFUN_016436"/>
<gene>
    <name evidence="1" type="ORF">RhiirC2_775835</name>
</gene>
<sequence>MAYSNKHGLNYHNQYYIEKKKSNIFDLNLYINKYSYYFDTIINATNNQFAKLKKKGKHNFNNISSEWAKIYEPCISDKCMKLSCHQNGVSQLFSYNYSQYLNKPTEWIPKSVRDRPSGPKADQTKMFQTLQDYINSNKASDEKRKEKFLDFEIYKYVVKSDERKALIEDLIGSFGLIFNPTNNIGH</sequence>
<evidence type="ECO:0000313" key="1">
    <source>
        <dbReference type="EMBL" id="PKK73589.1"/>
    </source>
</evidence>
<comment type="caution">
    <text evidence="1">The sequence shown here is derived from an EMBL/GenBank/DDBJ whole genome shotgun (WGS) entry which is preliminary data.</text>
</comment>
<name>A0A2N1NIA1_9GLOM</name>
<accession>A0A2N1NIA1</accession>
<dbReference type="AlphaFoldDB" id="A0A2N1NIA1"/>
<reference evidence="1 2" key="1">
    <citation type="submission" date="2016-04" db="EMBL/GenBank/DDBJ databases">
        <title>Genome analyses suggest a sexual origin of heterokaryosis in a supposedly ancient asexual fungus.</title>
        <authorList>
            <person name="Ropars J."/>
            <person name="Sedzielewska K."/>
            <person name="Noel J."/>
            <person name="Charron P."/>
            <person name="Farinelli L."/>
            <person name="Marton T."/>
            <person name="Kruger M."/>
            <person name="Pelin A."/>
            <person name="Brachmann A."/>
            <person name="Corradi N."/>
        </authorList>
    </citation>
    <scope>NUCLEOTIDE SEQUENCE [LARGE SCALE GENOMIC DNA]</scope>
    <source>
        <strain evidence="1 2">C2</strain>
    </source>
</reference>
<proteinExistence type="predicted"/>